<dbReference type="SUPFAM" id="SSF101874">
    <property type="entry name" value="YceI-like"/>
    <property type="match status" value="1"/>
</dbReference>
<dbReference type="AlphaFoldDB" id="A0AAX4HNL5"/>
<feature type="signal peptide" evidence="1">
    <location>
        <begin position="1"/>
        <end position="16"/>
    </location>
</feature>
<proteinExistence type="predicted"/>
<evidence type="ECO:0000313" key="2">
    <source>
        <dbReference type="EMBL" id="WPU64756.1"/>
    </source>
</evidence>
<dbReference type="RefSeq" id="WP_321394145.1">
    <property type="nucleotide sequence ID" value="NZ_CP139487.1"/>
</dbReference>
<reference evidence="2 3" key="1">
    <citation type="submission" date="2023-11" db="EMBL/GenBank/DDBJ databases">
        <title>Peredibacter starrii A3.12.</title>
        <authorList>
            <person name="Mitchell R.J."/>
        </authorList>
    </citation>
    <scope>NUCLEOTIDE SEQUENCE [LARGE SCALE GENOMIC DNA]</scope>
    <source>
        <strain evidence="2 3">A3.12</strain>
    </source>
</reference>
<sequence length="177" mass="20163">MKFLLLCSLFTTTLLAQTFVSNETKSDFKFQGTVIKEATQKKAVMTIRQSNGKQDLVLAMEVKDFEFKDSYQKEEFNDIYMESHLFPQIRVTGQLSESIDLTADGLYPVTFKGRFTMRKIPVEVEIPMKLEIKDKTMTVSFEKEVDLKAFQISYAGAGSAIGRTATFIFNGKLVRTH</sequence>
<dbReference type="KEGG" id="psti:SOO65_18850"/>
<dbReference type="InterPro" id="IPR036761">
    <property type="entry name" value="TTHA0802/YceI-like_sf"/>
</dbReference>
<feature type="chain" id="PRO_5043982574" description="YceI family protein" evidence="1">
    <location>
        <begin position="17"/>
        <end position="177"/>
    </location>
</feature>
<evidence type="ECO:0000313" key="3">
    <source>
        <dbReference type="Proteomes" id="UP001324634"/>
    </source>
</evidence>
<protein>
    <recommendedName>
        <fullName evidence="4">YceI family protein</fullName>
    </recommendedName>
</protein>
<dbReference type="EMBL" id="CP139487">
    <property type="protein sequence ID" value="WPU64756.1"/>
    <property type="molecule type" value="Genomic_DNA"/>
</dbReference>
<evidence type="ECO:0000256" key="1">
    <source>
        <dbReference type="SAM" id="SignalP"/>
    </source>
</evidence>
<dbReference type="Proteomes" id="UP001324634">
    <property type="component" value="Chromosome"/>
</dbReference>
<name>A0AAX4HNL5_9BACT</name>
<dbReference type="Gene3D" id="2.40.128.110">
    <property type="entry name" value="Lipid/polyisoprenoid-binding, YceI-like"/>
    <property type="match status" value="1"/>
</dbReference>
<keyword evidence="3" id="KW-1185">Reference proteome</keyword>
<accession>A0AAX4HNL5</accession>
<organism evidence="2 3">
    <name type="scientific">Peredibacter starrii</name>
    <dbReference type="NCBI Taxonomy" id="28202"/>
    <lineage>
        <taxon>Bacteria</taxon>
        <taxon>Pseudomonadati</taxon>
        <taxon>Bdellovibrionota</taxon>
        <taxon>Bacteriovoracia</taxon>
        <taxon>Bacteriovoracales</taxon>
        <taxon>Bacteriovoracaceae</taxon>
        <taxon>Peredibacter</taxon>
    </lineage>
</organism>
<evidence type="ECO:0008006" key="4">
    <source>
        <dbReference type="Google" id="ProtNLM"/>
    </source>
</evidence>
<gene>
    <name evidence="2" type="ORF">SOO65_18850</name>
</gene>
<keyword evidence="1" id="KW-0732">Signal</keyword>